<dbReference type="Gene3D" id="3.40.630.30">
    <property type="match status" value="2"/>
</dbReference>
<keyword evidence="3" id="KW-0133">Cell shape</keyword>
<dbReference type="AlphaFoldDB" id="A0A1F7H405"/>
<dbReference type="GO" id="GO:0071555">
    <property type="term" value="P:cell wall organization"/>
    <property type="evidence" value="ECO:0007669"/>
    <property type="project" value="UniProtKB-KW"/>
</dbReference>
<keyword evidence="2" id="KW-0808">Transferase</keyword>
<name>A0A1F7H405_9BACT</name>
<evidence type="ECO:0000313" key="7">
    <source>
        <dbReference type="EMBL" id="OGK25835.1"/>
    </source>
</evidence>
<comment type="similarity">
    <text evidence="1">Belongs to the FemABX family.</text>
</comment>
<dbReference type="InterPro" id="IPR050644">
    <property type="entry name" value="PG_Glycine_Bridge_Synth"/>
</dbReference>
<evidence type="ECO:0000256" key="6">
    <source>
        <dbReference type="ARBA" id="ARBA00023316"/>
    </source>
</evidence>
<evidence type="ECO:0000256" key="3">
    <source>
        <dbReference type="ARBA" id="ARBA00022960"/>
    </source>
</evidence>
<organism evidence="7 8">
    <name type="scientific">Candidatus Roizmanbacteria bacterium RIFCSPHIGHO2_02_FULL_38_11</name>
    <dbReference type="NCBI Taxonomy" id="1802039"/>
    <lineage>
        <taxon>Bacteria</taxon>
        <taxon>Candidatus Roizmaniibacteriota</taxon>
    </lineage>
</organism>
<reference evidence="7 8" key="1">
    <citation type="journal article" date="2016" name="Nat. Commun.">
        <title>Thousands of microbial genomes shed light on interconnected biogeochemical processes in an aquifer system.</title>
        <authorList>
            <person name="Anantharaman K."/>
            <person name="Brown C.T."/>
            <person name="Hug L.A."/>
            <person name="Sharon I."/>
            <person name="Castelle C.J."/>
            <person name="Probst A.J."/>
            <person name="Thomas B.C."/>
            <person name="Singh A."/>
            <person name="Wilkins M.J."/>
            <person name="Karaoz U."/>
            <person name="Brodie E.L."/>
            <person name="Williams K.H."/>
            <person name="Hubbard S.S."/>
            <person name="Banfield J.F."/>
        </authorList>
    </citation>
    <scope>NUCLEOTIDE SEQUENCE [LARGE SCALE GENOMIC DNA]</scope>
</reference>
<keyword evidence="4" id="KW-0573">Peptidoglycan synthesis</keyword>
<dbReference type="Proteomes" id="UP000177913">
    <property type="component" value="Unassembled WGS sequence"/>
</dbReference>
<comment type="caution">
    <text evidence="7">The sequence shown here is derived from an EMBL/GenBank/DDBJ whole genome shotgun (WGS) entry which is preliminary data.</text>
</comment>
<dbReference type="PROSITE" id="PS51191">
    <property type="entry name" value="FEMABX"/>
    <property type="match status" value="1"/>
</dbReference>
<gene>
    <name evidence="7" type="ORF">A3C25_02915</name>
</gene>
<sequence>MRRRHLKNSHFGMKIKIIDESFGKNYYNNVAIHPLQSWEWGQARKKMGIELLRVAEYTNKQIANVFQLTLHPIPYTLFKIGYLPRSKFPSKAFLEYLYDYGKKNNVIFIKIEPYVQKGDNVILNSFQDLDLKKQMLNQAQHDKNRNLKIVQSPHPLFPAWTQLIDLTKSEDDILKNMHQKTRYNIRLAQKKGVTVKEMSDSQGFNIFAKLYFETCKRQKYFGHNYQYHKIVWENLKNNISHIIIAFYQDMPLAAYQLFYFKDTIYYVYGGTSDKLRNLMASNLLMWEAILLGKKLGAKKLDMWGSLPPNYDPHNLWAGFTRFKEGYGGRFMELVGSFDLVIKPVDYKIYNLLKKIRDGFLYLKRLI</sequence>
<dbReference type="Pfam" id="PF02388">
    <property type="entry name" value="FemAB"/>
    <property type="match status" value="2"/>
</dbReference>
<evidence type="ECO:0000256" key="2">
    <source>
        <dbReference type="ARBA" id="ARBA00022679"/>
    </source>
</evidence>
<dbReference type="GO" id="GO:0008360">
    <property type="term" value="P:regulation of cell shape"/>
    <property type="evidence" value="ECO:0007669"/>
    <property type="project" value="UniProtKB-KW"/>
</dbReference>
<dbReference type="EMBL" id="MFZO01000002">
    <property type="protein sequence ID" value="OGK25835.1"/>
    <property type="molecule type" value="Genomic_DNA"/>
</dbReference>
<evidence type="ECO:0008006" key="9">
    <source>
        <dbReference type="Google" id="ProtNLM"/>
    </source>
</evidence>
<dbReference type="PANTHER" id="PTHR36174:SF1">
    <property type="entry name" value="LIPID II:GLYCINE GLYCYLTRANSFERASE"/>
    <property type="match status" value="1"/>
</dbReference>
<keyword evidence="6" id="KW-0961">Cell wall biogenesis/degradation</keyword>
<evidence type="ECO:0000256" key="1">
    <source>
        <dbReference type="ARBA" id="ARBA00009943"/>
    </source>
</evidence>
<evidence type="ECO:0000256" key="5">
    <source>
        <dbReference type="ARBA" id="ARBA00023315"/>
    </source>
</evidence>
<dbReference type="GO" id="GO:0016755">
    <property type="term" value="F:aminoacyltransferase activity"/>
    <property type="evidence" value="ECO:0007669"/>
    <property type="project" value="InterPro"/>
</dbReference>
<dbReference type="SUPFAM" id="SSF55729">
    <property type="entry name" value="Acyl-CoA N-acyltransferases (Nat)"/>
    <property type="match status" value="2"/>
</dbReference>
<dbReference type="GO" id="GO:0009252">
    <property type="term" value="P:peptidoglycan biosynthetic process"/>
    <property type="evidence" value="ECO:0007669"/>
    <property type="project" value="UniProtKB-KW"/>
</dbReference>
<dbReference type="PANTHER" id="PTHR36174">
    <property type="entry name" value="LIPID II:GLYCINE GLYCYLTRANSFERASE"/>
    <property type="match status" value="1"/>
</dbReference>
<evidence type="ECO:0000313" key="8">
    <source>
        <dbReference type="Proteomes" id="UP000177913"/>
    </source>
</evidence>
<evidence type="ECO:0000256" key="4">
    <source>
        <dbReference type="ARBA" id="ARBA00022984"/>
    </source>
</evidence>
<dbReference type="InterPro" id="IPR003447">
    <property type="entry name" value="FEMABX"/>
</dbReference>
<keyword evidence="5" id="KW-0012">Acyltransferase</keyword>
<accession>A0A1F7H405</accession>
<proteinExistence type="inferred from homology"/>
<dbReference type="InterPro" id="IPR016181">
    <property type="entry name" value="Acyl_CoA_acyltransferase"/>
</dbReference>
<protein>
    <recommendedName>
        <fullName evidence="9">BioF2-like acetyltransferase domain-containing protein</fullName>
    </recommendedName>
</protein>